<reference evidence="10 11" key="1">
    <citation type="journal article" date="2000" name="Nature">
        <title>The genome sequence of the thermoacidophilic scavenger Thermoplasma acidophilum.</title>
        <authorList>
            <person name="Ruepp A."/>
            <person name="Graml W."/>
            <person name="Santos-Martinez M.L."/>
            <person name="Koretke K.K."/>
            <person name="Volker C."/>
            <person name="Mewes H.W."/>
            <person name="Frishman D."/>
            <person name="Stocker S."/>
            <person name="Lupas A.N."/>
            <person name="Baumeister W."/>
        </authorList>
    </citation>
    <scope>NUCLEOTIDE SEQUENCE [LARGE SCALE GENOMIC DNA]</scope>
    <source>
        <strain evidence="11">ATCC 25905 / DSM 1728 / JCM 9062 / NBRC 15155 / AMRC-C165</strain>
    </source>
</reference>
<feature type="active site" description="Proton acceptor" evidence="8">
    <location>
        <position position="76"/>
    </location>
</feature>
<sequence length="186" mass="20994">MFSGKTSRLIELMERHILAGRKVTLFKPEIDSRYSENEVVTHKGIKLPAVIAPTDERFGEFLAARTRDSNVLGFDEAQFWKPSSRLPQHLEDLANSGRTVYVAALNRDHFGNPFRMTVDILAISDEIYTLSAVCSRCGSDAIFTQRIINGSPAFGEIIRIGGKDLYEPRCRNCFVWPSAQKRITDL</sequence>
<dbReference type="EnsemblBacteria" id="CAC12339">
    <property type="protein sequence ID" value="CAC12339"/>
    <property type="gene ID" value="CAC12339"/>
</dbReference>
<name>Q9HIW2_THEAC</name>
<keyword evidence="4" id="KW-0808">Transferase</keyword>
<dbReference type="GO" id="GO:0005524">
    <property type="term" value="F:ATP binding"/>
    <property type="evidence" value="ECO:0007669"/>
    <property type="project" value="UniProtKB-KW"/>
</dbReference>
<protein>
    <recommendedName>
        <fullName evidence="2">thymidine kinase</fullName>
        <ecNumber evidence="2">2.7.1.21</ecNumber>
    </recommendedName>
</protein>
<evidence type="ECO:0000256" key="2">
    <source>
        <dbReference type="ARBA" id="ARBA00012118"/>
    </source>
</evidence>
<dbReference type="AlphaFoldDB" id="Q9HIW2"/>
<evidence type="ECO:0000256" key="4">
    <source>
        <dbReference type="ARBA" id="ARBA00022679"/>
    </source>
</evidence>
<dbReference type="Gene3D" id="3.30.60.20">
    <property type="match status" value="1"/>
</dbReference>
<dbReference type="PANTHER" id="PTHR11441:SF0">
    <property type="entry name" value="THYMIDINE KINASE, CYTOSOLIC"/>
    <property type="match status" value="1"/>
</dbReference>
<dbReference type="GO" id="GO:0071897">
    <property type="term" value="P:DNA biosynthetic process"/>
    <property type="evidence" value="ECO:0007669"/>
    <property type="project" value="UniProtKB-KW"/>
</dbReference>
<dbReference type="SUPFAM" id="SSF52540">
    <property type="entry name" value="P-loop containing nucleoside triphosphate hydrolases"/>
    <property type="match status" value="1"/>
</dbReference>
<dbReference type="HOGENOM" id="CLU_064400_3_0_2"/>
<keyword evidence="7" id="KW-0067">ATP-binding</keyword>
<evidence type="ECO:0000313" key="10">
    <source>
        <dbReference type="EMBL" id="CAC12339.1"/>
    </source>
</evidence>
<keyword evidence="6 10" id="KW-0418">Kinase</keyword>
<dbReference type="PROSITE" id="PS00603">
    <property type="entry name" value="TK_CELLULAR_TYPE"/>
    <property type="match status" value="1"/>
</dbReference>
<evidence type="ECO:0000256" key="9">
    <source>
        <dbReference type="PIRSR" id="PIRSR035805-2"/>
    </source>
</evidence>
<keyword evidence="5" id="KW-0547">Nucleotide-binding</keyword>
<evidence type="ECO:0000256" key="3">
    <source>
        <dbReference type="ARBA" id="ARBA00022634"/>
    </source>
</evidence>
<dbReference type="InParanoid" id="Q9HIW2"/>
<feature type="binding site" evidence="9">
    <location>
        <position position="109"/>
    </location>
    <ligand>
        <name>substrate</name>
    </ligand>
</feature>
<accession>Q9HIW2</accession>
<dbReference type="InterPro" id="IPR020633">
    <property type="entry name" value="Thymidine_kinase_CS"/>
</dbReference>
<proteinExistence type="inferred from homology"/>
<evidence type="ECO:0000313" key="11">
    <source>
        <dbReference type="Proteomes" id="UP000001024"/>
    </source>
</evidence>
<evidence type="ECO:0000256" key="8">
    <source>
        <dbReference type="PIRSR" id="PIRSR035805-1"/>
    </source>
</evidence>
<keyword evidence="3" id="KW-0237">DNA synthesis</keyword>
<evidence type="ECO:0000256" key="5">
    <source>
        <dbReference type="ARBA" id="ARBA00022741"/>
    </source>
</evidence>
<organism evidence="10 11">
    <name type="scientific">Thermoplasma acidophilum (strain ATCC 25905 / DSM 1728 / JCM 9062 / NBRC 15155 / AMRC-C165)</name>
    <dbReference type="NCBI Taxonomy" id="273075"/>
    <lineage>
        <taxon>Archaea</taxon>
        <taxon>Methanobacteriati</taxon>
        <taxon>Thermoplasmatota</taxon>
        <taxon>Thermoplasmata</taxon>
        <taxon>Thermoplasmatales</taxon>
        <taxon>Thermoplasmataceae</taxon>
        <taxon>Thermoplasma</taxon>
    </lineage>
</organism>
<feature type="binding site" evidence="9">
    <location>
        <begin position="158"/>
        <end position="161"/>
    </location>
    <ligand>
        <name>substrate</name>
    </ligand>
</feature>
<dbReference type="GO" id="GO:0046104">
    <property type="term" value="P:thymidine metabolic process"/>
    <property type="evidence" value="ECO:0007669"/>
    <property type="project" value="TreeGrafter"/>
</dbReference>
<dbReference type="EMBL" id="AL445066">
    <property type="protein sequence ID" value="CAC12339.1"/>
    <property type="molecule type" value="Genomic_DNA"/>
</dbReference>
<feature type="binding site" evidence="9">
    <location>
        <position position="166"/>
    </location>
    <ligand>
        <name>substrate</name>
    </ligand>
</feature>
<dbReference type="Gene3D" id="3.40.50.300">
    <property type="entry name" value="P-loop containing nucleotide triphosphate hydrolases"/>
    <property type="match status" value="1"/>
</dbReference>
<keyword evidence="11" id="KW-1185">Reference proteome</keyword>
<evidence type="ECO:0000256" key="7">
    <source>
        <dbReference type="ARBA" id="ARBA00022840"/>
    </source>
</evidence>
<comment type="similarity">
    <text evidence="1">Belongs to the thymidine kinase family.</text>
</comment>
<dbReference type="InterPro" id="IPR001267">
    <property type="entry name" value="Thymidine_kinase"/>
</dbReference>
<dbReference type="GO" id="GO:0004797">
    <property type="term" value="F:thymidine kinase activity"/>
    <property type="evidence" value="ECO:0007669"/>
    <property type="project" value="UniProtKB-EC"/>
</dbReference>
<dbReference type="PIRSF" id="PIRSF035805">
    <property type="entry name" value="TK_cell"/>
    <property type="match status" value="1"/>
</dbReference>
<dbReference type="STRING" id="273075.gene:9572438"/>
<dbReference type="InterPro" id="IPR027417">
    <property type="entry name" value="P-loop_NTPase"/>
</dbReference>
<dbReference type="SUPFAM" id="SSF57716">
    <property type="entry name" value="Glucocorticoid receptor-like (DNA-binding domain)"/>
    <property type="match status" value="1"/>
</dbReference>
<dbReference type="PANTHER" id="PTHR11441">
    <property type="entry name" value="THYMIDINE KINASE"/>
    <property type="match status" value="1"/>
</dbReference>
<evidence type="ECO:0000256" key="1">
    <source>
        <dbReference type="ARBA" id="ARBA00007587"/>
    </source>
</evidence>
<dbReference type="PaxDb" id="273075-Ta1214"/>
<gene>
    <name evidence="10" type="ordered locus">Ta1214</name>
</gene>
<dbReference type="KEGG" id="tac:Ta1214"/>
<dbReference type="Proteomes" id="UP000001024">
    <property type="component" value="Chromosome"/>
</dbReference>
<dbReference type="Pfam" id="PF00265">
    <property type="entry name" value="TK"/>
    <property type="match status" value="1"/>
</dbReference>
<dbReference type="eggNOG" id="arCOG04798">
    <property type="taxonomic scope" value="Archaea"/>
</dbReference>
<evidence type="ECO:0000256" key="6">
    <source>
        <dbReference type="ARBA" id="ARBA00022777"/>
    </source>
</evidence>
<dbReference type="EC" id="2.7.1.21" evidence="2"/>